<name>A0A0T6AUE9_9SCAR</name>
<gene>
    <name evidence="4" type="ORF">AMK59_6695</name>
</gene>
<protein>
    <recommendedName>
        <fullName evidence="1">TBC1 domain family member 30</fullName>
    </recommendedName>
</protein>
<feature type="domain" description="Rab-GAP TBC" evidence="3">
    <location>
        <begin position="215"/>
        <end position="422"/>
    </location>
</feature>
<dbReference type="InterPro" id="IPR035969">
    <property type="entry name" value="Rab-GAP_TBC_sf"/>
</dbReference>
<feature type="compositionally biased region" description="Basic and acidic residues" evidence="2">
    <location>
        <begin position="622"/>
        <end position="638"/>
    </location>
</feature>
<evidence type="ECO:0000256" key="2">
    <source>
        <dbReference type="SAM" id="MobiDB-lite"/>
    </source>
</evidence>
<feature type="region of interest" description="Disordered" evidence="2">
    <location>
        <begin position="845"/>
        <end position="877"/>
    </location>
</feature>
<accession>A0A0T6AUE9</accession>
<feature type="region of interest" description="Disordered" evidence="2">
    <location>
        <begin position="719"/>
        <end position="743"/>
    </location>
</feature>
<feature type="region of interest" description="Disordered" evidence="2">
    <location>
        <begin position="582"/>
        <end position="644"/>
    </location>
</feature>
<dbReference type="FunFam" id="1.10.8.270:FF:000009">
    <property type="entry name" value="TBC1 domain family member 30"/>
    <property type="match status" value="1"/>
</dbReference>
<comment type="caution">
    <text evidence="4">The sequence shown here is derived from an EMBL/GenBank/DDBJ whole genome shotgun (WGS) entry which is preliminary data.</text>
</comment>
<evidence type="ECO:0000256" key="1">
    <source>
        <dbReference type="ARBA" id="ARBA00067508"/>
    </source>
</evidence>
<dbReference type="SMART" id="SM00164">
    <property type="entry name" value="TBC"/>
    <property type="match status" value="1"/>
</dbReference>
<evidence type="ECO:0000313" key="4">
    <source>
        <dbReference type="EMBL" id="KRT78697.1"/>
    </source>
</evidence>
<feature type="region of interest" description="Disordered" evidence="2">
    <location>
        <begin position="914"/>
        <end position="984"/>
    </location>
</feature>
<dbReference type="Pfam" id="PF00566">
    <property type="entry name" value="RabGAP-TBC"/>
    <property type="match status" value="1"/>
</dbReference>
<dbReference type="PANTHER" id="PTHR13399:SF2">
    <property type="entry name" value="TRANSLOCON-ASSOCIATED PROTEIN SUBUNIT GAMMA"/>
    <property type="match status" value="1"/>
</dbReference>
<dbReference type="Gene3D" id="1.10.8.270">
    <property type="entry name" value="putative rabgap domain of human tbc1 domain family member 14 like domains"/>
    <property type="match status" value="1"/>
</dbReference>
<dbReference type="Gene3D" id="1.10.472.80">
    <property type="entry name" value="Ypt/Rab-GAP domain of gyp1p, domain 3"/>
    <property type="match status" value="1"/>
</dbReference>
<keyword evidence="5" id="KW-1185">Reference proteome</keyword>
<dbReference type="OrthoDB" id="289721at2759"/>
<feature type="compositionally biased region" description="Low complexity" evidence="2">
    <location>
        <begin position="859"/>
        <end position="874"/>
    </location>
</feature>
<evidence type="ECO:0000313" key="5">
    <source>
        <dbReference type="Proteomes" id="UP000051574"/>
    </source>
</evidence>
<dbReference type="FunFam" id="1.10.472.80:FF:000011">
    <property type="entry name" value="TBC1 domain family member 30"/>
    <property type="match status" value="1"/>
</dbReference>
<dbReference type="Proteomes" id="UP000051574">
    <property type="component" value="Unassembled WGS sequence"/>
</dbReference>
<feature type="compositionally biased region" description="Basic and acidic residues" evidence="2">
    <location>
        <begin position="951"/>
        <end position="964"/>
    </location>
</feature>
<dbReference type="PROSITE" id="PS50086">
    <property type="entry name" value="TBC_RABGAP"/>
    <property type="match status" value="1"/>
</dbReference>
<dbReference type="Pfam" id="PF15733">
    <property type="entry name" value="DUF4682"/>
    <property type="match status" value="1"/>
</dbReference>
<feature type="compositionally biased region" description="Basic and acidic residues" evidence="2">
    <location>
        <begin position="734"/>
        <end position="743"/>
    </location>
</feature>
<dbReference type="SUPFAM" id="SSF47923">
    <property type="entry name" value="Ypt/Rab-GAP domain of gyp1p"/>
    <property type="match status" value="2"/>
</dbReference>
<dbReference type="AlphaFoldDB" id="A0A0T6AUE9"/>
<organism evidence="4 5">
    <name type="scientific">Oryctes borbonicus</name>
    <dbReference type="NCBI Taxonomy" id="1629725"/>
    <lineage>
        <taxon>Eukaryota</taxon>
        <taxon>Metazoa</taxon>
        <taxon>Ecdysozoa</taxon>
        <taxon>Arthropoda</taxon>
        <taxon>Hexapoda</taxon>
        <taxon>Insecta</taxon>
        <taxon>Pterygota</taxon>
        <taxon>Neoptera</taxon>
        <taxon>Endopterygota</taxon>
        <taxon>Coleoptera</taxon>
        <taxon>Polyphaga</taxon>
        <taxon>Scarabaeiformia</taxon>
        <taxon>Scarabaeidae</taxon>
        <taxon>Dynastinae</taxon>
        <taxon>Oryctes</taxon>
    </lineage>
</organism>
<dbReference type="InterPro" id="IPR000195">
    <property type="entry name" value="Rab-GAP-TBC_dom"/>
</dbReference>
<dbReference type="PANTHER" id="PTHR13399">
    <property type="entry name" value="TRANSLOCON-ASSOCIATED PROTEIN TRAP , GAMMA SUBUNIT"/>
    <property type="match status" value="1"/>
</dbReference>
<sequence length="1001" mass="113134">MLTRQRTVRQLQLCDPTVFGDVVLTCQSPPLTPDAMPFIPETTPSKIPITKPKLPVKTVPVRRNIWKTIEVIHPDIERRRTSALVDQLLVDIYNHASSSTDYNSATSSKSLRHYSLDMNTVEALQEKGIEELQSLIVTLHDHVGRIGSILVRQLKRRDALRRQREAHCDVITVHLRKRASIDSQDMRFSITPLPGESGFSQWHSAMKMVAQLPEGIPPEFRRRLWLTLADRHLTARGIDYGKVERNCFSEWSHPADAELGVQIVKDLHRTGCSLFCGEDGQENQALLKKVLLAYARWNKNVGYCQGFNMLAALILQVTEKCESEALKLMIYLIEGVLPDSYFADSLRGLSVDMAVFRELLRTHLPRLSRHLDNLQKAAKDGTTSYEPPLTNVFTMQWFLTLFCNCLPQEIVLRVWDLILLEGNEILLRTALAIWQALADRIMGVRSADEFYCIMGVLTREMLEFGFMDGNTLIKSIVTIGPLTELKSLRDHYLYNINPWSTSPPPSYTPCEEDDKQLNLYPKERLMLDIGVLKKQYVKLKQRQRQAHIIFSAAVSRQPQRSAPIAMNHLLLGKSAIVPVRRLGPPQGAIPPPRKPITTLQWKDTDKKSSSSSSSDTELCDDPNNHTTDDECEQLKEDNPSSVNDNEALMKIDNTNDSIETGHVTPDTAGLLDVAEDTGNFLDFTKEVLSEPAARTDDNLDDGFDFEKFLEERIRCLKQPSLSSEGSESTDTSSEQERASIARKNSERALEIIHENSLILHRILQCQSRYSPIPVRDCKTTDSTPSPLEFNLPHDFSDQSIDIAKYPSDTELKQDFVFDTCPQDNDNRSIPSPVTNIFRTLSNVESPTSLTAEKDEDKSPSIASASTPKSASSTTQVTLEDDKQIIEIDRKSKYRDILEVSRNLDEKYNTLILNKPKARPSDLTLPPSRFTSRKSPSSPKPDLTPSPIKLSESQHFKKSPTRETPEDISAQKSPSHIYNPFPVRLSTRQNKDVAVKLGLYKK</sequence>
<dbReference type="GO" id="GO:0005783">
    <property type="term" value="C:endoplasmic reticulum"/>
    <property type="evidence" value="ECO:0007669"/>
    <property type="project" value="TreeGrafter"/>
</dbReference>
<feature type="compositionally biased region" description="Low complexity" evidence="2">
    <location>
        <begin position="720"/>
        <end position="732"/>
    </location>
</feature>
<evidence type="ECO:0000259" key="3">
    <source>
        <dbReference type="PROSITE" id="PS50086"/>
    </source>
</evidence>
<reference evidence="4 5" key="1">
    <citation type="submission" date="2015-09" db="EMBL/GenBank/DDBJ databases">
        <title>Draft genome of the scarab beetle Oryctes borbonicus.</title>
        <authorList>
            <person name="Meyer J.M."/>
            <person name="Markov G.V."/>
            <person name="Baskaran P."/>
            <person name="Herrmann M."/>
            <person name="Sommer R.J."/>
            <person name="Roedelsperger C."/>
        </authorList>
    </citation>
    <scope>NUCLEOTIDE SEQUENCE [LARGE SCALE GENOMIC DNA]</scope>
    <source>
        <strain evidence="4">OB123</strain>
        <tissue evidence="4">Whole animal</tissue>
    </source>
</reference>
<dbReference type="EMBL" id="LJIG01022791">
    <property type="protein sequence ID" value="KRT78697.1"/>
    <property type="molecule type" value="Genomic_DNA"/>
</dbReference>
<dbReference type="InterPro" id="IPR032738">
    <property type="entry name" value="Tbc1d30_C"/>
</dbReference>
<proteinExistence type="predicted"/>